<accession>A0ABS2VTU5</accession>
<name>A0ABS2VTU5_STRAS</name>
<dbReference type="PANTHER" id="PTHR43135">
    <property type="entry name" value="ALPHA-D-RIBOSE 1-METHYLPHOSPHONATE 5-TRIPHOSPHATE DIPHOSPHATASE"/>
    <property type="match status" value="1"/>
</dbReference>
<keyword evidence="3" id="KW-1185">Reference proteome</keyword>
<reference evidence="2 3" key="1">
    <citation type="submission" date="2021-02" db="EMBL/GenBank/DDBJ databases">
        <title>Whole genome sequencing of Streptomyces actuosus VRA1.</title>
        <authorList>
            <person name="Sen G."/>
            <person name="Sen A."/>
        </authorList>
    </citation>
    <scope>NUCLEOTIDE SEQUENCE [LARGE SCALE GENOMIC DNA]</scope>
    <source>
        <strain evidence="2 3">VRA1</strain>
    </source>
</reference>
<dbReference type="RefSeq" id="WP_205384597.1">
    <property type="nucleotide sequence ID" value="NZ_JAFFZS010000016.1"/>
</dbReference>
<gene>
    <name evidence="2" type="ORF">JS756_20530</name>
</gene>
<dbReference type="Gene3D" id="3.20.20.140">
    <property type="entry name" value="Metal-dependent hydrolases"/>
    <property type="match status" value="1"/>
</dbReference>
<dbReference type="InterPro" id="IPR032466">
    <property type="entry name" value="Metal_Hydrolase"/>
</dbReference>
<dbReference type="InterPro" id="IPR051781">
    <property type="entry name" value="Metallo-dep_Hydrolase"/>
</dbReference>
<organism evidence="2 3">
    <name type="scientific">Streptomyces actuosus</name>
    <dbReference type="NCBI Taxonomy" id="1885"/>
    <lineage>
        <taxon>Bacteria</taxon>
        <taxon>Bacillati</taxon>
        <taxon>Actinomycetota</taxon>
        <taxon>Actinomycetes</taxon>
        <taxon>Kitasatosporales</taxon>
        <taxon>Streptomycetaceae</taxon>
        <taxon>Streptomyces</taxon>
    </lineage>
</organism>
<protein>
    <recommendedName>
        <fullName evidence="4">Amidohydrolase</fullName>
    </recommendedName>
</protein>
<evidence type="ECO:0000256" key="1">
    <source>
        <dbReference type="SAM" id="MobiDB-lite"/>
    </source>
</evidence>
<evidence type="ECO:0000313" key="2">
    <source>
        <dbReference type="EMBL" id="MBN0046444.1"/>
    </source>
</evidence>
<dbReference type="EMBL" id="JAFFZS010000016">
    <property type="protein sequence ID" value="MBN0046444.1"/>
    <property type="molecule type" value="Genomic_DNA"/>
</dbReference>
<evidence type="ECO:0008006" key="4">
    <source>
        <dbReference type="Google" id="ProtNLM"/>
    </source>
</evidence>
<dbReference type="PANTHER" id="PTHR43135:SF3">
    <property type="entry name" value="ALPHA-D-RIBOSE 1-METHYLPHOSPHONATE 5-TRIPHOSPHATE DIPHOSPHATASE"/>
    <property type="match status" value="1"/>
</dbReference>
<dbReference type="SUPFAM" id="SSF51556">
    <property type="entry name" value="Metallo-dependent hydrolases"/>
    <property type="match status" value="1"/>
</dbReference>
<feature type="region of interest" description="Disordered" evidence="1">
    <location>
        <begin position="418"/>
        <end position="439"/>
    </location>
</feature>
<sequence>MTVHTAPLLCDGRQWRADGWVRVTGGRVTAWATGSPPPVGEPVERHGALLPGLVDGSARITGYFNRMVEGDALAPHRACLALCAEAGVTVVLGAAGHAEPCLALAETPAPGDPRLLWTGPVLDGPPAATTATRLVHDVASAHRAVARVAGDGARVVRTGPSLAPGPLAQVVAAAREHGLRVLHQPGRTGAGEASAAGVRLVQDLPRCLLPPAVAPRGAAGAVRAFADASVRRRAAETLRTLAGEGTALVPLLHSWRRSALLDEAVAEPLLDRLVPMAPFHQYLLDMRGPALVFGRRYAREHFGYEHLKGPARREFDDGWAFLLDALATAHDSGVALAAGSDALGLSLVPGYALYDELAWWEQAGLSRRTVLAAATGGTLEALTGAGSPWASGLLALPDAPDALPDPAALPGVLRVLARAPVPPPPTRSTTPAGPQEARS</sequence>
<comment type="caution">
    <text evidence="2">The sequence shown here is derived from an EMBL/GenBank/DDBJ whole genome shotgun (WGS) entry which is preliminary data.</text>
</comment>
<evidence type="ECO:0000313" key="3">
    <source>
        <dbReference type="Proteomes" id="UP000788262"/>
    </source>
</evidence>
<dbReference type="Proteomes" id="UP000788262">
    <property type="component" value="Unassembled WGS sequence"/>
</dbReference>
<proteinExistence type="predicted"/>